<keyword evidence="10" id="KW-0325">Glycoprotein</keyword>
<dbReference type="EMBL" id="CATQJL010000316">
    <property type="protein sequence ID" value="CAJ0607011.1"/>
    <property type="molecule type" value="Genomic_DNA"/>
</dbReference>
<feature type="site" description="Interaction with the cone snail toxin Con-ikot-ikot" evidence="14">
    <location>
        <position position="542"/>
    </location>
</feature>
<evidence type="ECO:0000259" key="19">
    <source>
        <dbReference type="SMART" id="SM00918"/>
    </source>
</evidence>
<keyword evidence="11" id="KW-1071">Ligand-gated ion channel</keyword>
<evidence type="ECO:0000256" key="12">
    <source>
        <dbReference type="ARBA" id="ARBA00023303"/>
    </source>
</evidence>
<comment type="caution">
    <text evidence="20">The sequence shown here is derived from an EMBL/GenBank/DDBJ whole genome shotgun (WGS) entry which is preliminary data.</text>
</comment>
<dbReference type="InterPro" id="IPR015683">
    <property type="entry name" value="Ionotropic_Glu_rcpt"/>
</dbReference>
<keyword evidence="3" id="KW-0813">Transport</keyword>
<dbReference type="GO" id="GO:0005886">
    <property type="term" value="C:plasma membrane"/>
    <property type="evidence" value="ECO:0007669"/>
    <property type="project" value="UniProtKB-SubCell"/>
</dbReference>
<evidence type="ECO:0000256" key="10">
    <source>
        <dbReference type="ARBA" id="ARBA00023180"/>
    </source>
</evidence>
<dbReference type="GO" id="GO:0038023">
    <property type="term" value="F:signaling receptor activity"/>
    <property type="evidence" value="ECO:0007669"/>
    <property type="project" value="InterPro"/>
</dbReference>
<keyword evidence="21" id="KW-1185">Reference proteome</keyword>
<organism evidence="20 21">
    <name type="scientific">Cylicocyclus nassatus</name>
    <name type="common">Nematode worm</name>
    <dbReference type="NCBI Taxonomy" id="53992"/>
    <lineage>
        <taxon>Eukaryota</taxon>
        <taxon>Metazoa</taxon>
        <taxon>Ecdysozoa</taxon>
        <taxon>Nematoda</taxon>
        <taxon>Chromadorea</taxon>
        <taxon>Rhabditida</taxon>
        <taxon>Rhabditina</taxon>
        <taxon>Rhabditomorpha</taxon>
        <taxon>Strongyloidea</taxon>
        <taxon>Strongylidae</taxon>
        <taxon>Cylicocyclus</taxon>
    </lineage>
</organism>
<comment type="similarity">
    <text evidence="2">Belongs to the glutamate-gated ion channel (TC 1.A.10.1) family.</text>
</comment>
<dbReference type="SUPFAM" id="SSF53850">
    <property type="entry name" value="Periplasmic binding protein-like II"/>
    <property type="match status" value="1"/>
</dbReference>
<dbReference type="AlphaFoldDB" id="A0AA36MCD9"/>
<feature type="transmembrane region" description="Helical" evidence="16">
    <location>
        <begin position="485"/>
        <end position="508"/>
    </location>
</feature>
<dbReference type="Gene3D" id="3.40.190.10">
    <property type="entry name" value="Periplasmic binding protein-like II"/>
    <property type="match status" value="2"/>
</dbReference>
<dbReference type="Proteomes" id="UP001176961">
    <property type="component" value="Unassembled WGS sequence"/>
</dbReference>
<evidence type="ECO:0000256" key="5">
    <source>
        <dbReference type="ARBA" id="ARBA00022692"/>
    </source>
</evidence>
<dbReference type="SMART" id="SM00079">
    <property type="entry name" value="PBPe"/>
    <property type="match status" value="1"/>
</dbReference>
<evidence type="ECO:0000256" key="14">
    <source>
        <dbReference type="PIRSR" id="PIRSR601508-2"/>
    </source>
</evidence>
<dbReference type="FunFam" id="3.40.190.10:FF:000160">
    <property type="entry name" value="GLutamate Receptor family (AMPA)"/>
    <property type="match status" value="1"/>
</dbReference>
<evidence type="ECO:0000259" key="18">
    <source>
        <dbReference type="SMART" id="SM00079"/>
    </source>
</evidence>
<keyword evidence="12" id="KW-0407">Ion channel</keyword>
<feature type="domain" description="Ionotropic glutamate receptor L-glutamate and glycine-binding" evidence="19">
    <location>
        <begin position="296"/>
        <end position="355"/>
    </location>
</feature>
<feature type="binding site" evidence="13">
    <location>
        <position position="366"/>
    </location>
    <ligand>
        <name>L-glutamate</name>
        <dbReference type="ChEBI" id="CHEBI:29985"/>
    </ligand>
</feature>
<feature type="chain" id="PRO_5041354528" evidence="17">
    <location>
        <begin position="20"/>
        <end position="785"/>
    </location>
</feature>
<feature type="binding site" evidence="13">
    <location>
        <position position="618"/>
    </location>
    <ligand>
        <name>L-glutamate</name>
        <dbReference type="ChEBI" id="CHEBI:29985"/>
    </ligand>
</feature>
<evidence type="ECO:0000256" key="11">
    <source>
        <dbReference type="ARBA" id="ARBA00023286"/>
    </source>
</evidence>
<keyword evidence="7" id="KW-0406">Ion transport</keyword>
<keyword evidence="8 16" id="KW-0472">Membrane</keyword>
<feature type="transmembrane region" description="Helical" evidence="16">
    <location>
        <begin position="409"/>
        <end position="429"/>
    </location>
</feature>
<evidence type="ECO:0000256" key="15">
    <source>
        <dbReference type="PIRSR" id="PIRSR601508-3"/>
    </source>
</evidence>
<proteinExistence type="inferred from homology"/>
<evidence type="ECO:0000256" key="9">
    <source>
        <dbReference type="ARBA" id="ARBA00023170"/>
    </source>
</evidence>
<protein>
    <submittedName>
        <fullName evidence="20">Uncharacterized protein</fullName>
    </submittedName>
</protein>
<gene>
    <name evidence="20" type="ORF">CYNAS_LOCUS18994</name>
</gene>
<evidence type="ECO:0000256" key="1">
    <source>
        <dbReference type="ARBA" id="ARBA00004651"/>
    </source>
</evidence>
<feature type="binding site" evidence="13">
    <location>
        <position position="536"/>
    </location>
    <ligand>
        <name>L-glutamate</name>
        <dbReference type="ChEBI" id="CHEBI:29985"/>
    </ligand>
</feature>
<feature type="disulfide bond" evidence="15">
    <location>
        <begin position="630"/>
        <end position="688"/>
    </location>
</feature>
<sequence length="785" mass="89878">MFFFSGVFIICLVLKLTNTSEIISYIEEEDDVEAPVICQHLNITQLFHSDKLRIDNITVEHIVINKATSSREHKVSKNQIFLIPTLTVYNNVILDVLPRLNISPNTTVLFDDVHGSMESVREEFGRLPVSTNFVQIALDPIKRQEQIKNVAISGRAIIVAETTLVESFVKEDVTPFRCEVEDCPSMNLFWIRPYATGKIANIRDLREFLVDTEIGLELNYSIRSSQEVEVAFYFDVMDFVFKILMNTKNRLNYTCSSEPTKTPYVYEDALTALNSPVPEYGAYKQLSAAAFYEQPPFVQKTGNTEQPYEGYCIDLIELIRKELNFNYTIYEVEDGTFGTIDQNGNWNGLIGALVSGSADIALAPLSVTAERENDVDFTVPYYDLVGTTILMRRTDADYSLFKFMKVLEWPVWLCILAAYILTSLTLWLFDRFSPYSYTNNRKKYPDDVEKREFTLKECLWFCMTSLTPQGGGEAPKNISGRLAAATWWLFGFIIIASYTANLAAFLTVSRLEQPISSLDDLAKQYKIEYAPIKGSSSETYFRRMAEIEERFYNIWKEMSLNESLSPMDRARLAVWDYPVSDKFTNMWRYMQESRLPNNMDEAIQRVLTSEEGFAFIGDATEIRYAALTNCQLQQIGTEFSRKPYAIAVQSGHVLKDRMSSAILVLLNQRRLETLKEKWWSNNPRKTMCADTTADENDGISIENIGGVFIVILGGIILSVITLAVEYFFYRKNSVHINENHKDVRERRETNGTSIALRNHNAYRRNSMNCINHVTSFGADNAGFQY</sequence>
<evidence type="ECO:0000256" key="4">
    <source>
        <dbReference type="ARBA" id="ARBA00022475"/>
    </source>
</evidence>
<evidence type="ECO:0000313" key="20">
    <source>
        <dbReference type="EMBL" id="CAJ0607011.1"/>
    </source>
</evidence>
<keyword evidence="9" id="KW-0675">Receptor</keyword>
<feature type="binding site" evidence="13">
    <location>
        <position position="364"/>
    </location>
    <ligand>
        <name>L-glutamate</name>
        <dbReference type="ChEBI" id="CHEBI:29985"/>
    </ligand>
</feature>
<dbReference type="SMART" id="SM00918">
    <property type="entry name" value="Lig_chan-Glu_bd"/>
    <property type="match status" value="1"/>
</dbReference>
<evidence type="ECO:0000256" key="8">
    <source>
        <dbReference type="ARBA" id="ARBA00023136"/>
    </source>
</evidence>
<keyword evidence="15" id="KW-1015">Disulfide bond</keyword>
<keyword evidence="6 16" id="KW-1133">Transmembrane helix</keyword>
<dbReference type="Pfam" id="PF10613">
    <property type="entry name" value="Lig_chan-Glu_bd"/>
    <property type="match status" value="1"/>
</dbReference>
<accession>A0AA36MCD9</accession>
<reference evidence="20" key="1">
    <citation type="submission" date="2023-07" db="EMBL/GenBank/DDBJ databases">
        <authorList>
            <consortium name="CYATHOMIX"/>
        </authorList>
    </citation>
    <scope>NUCLEOTIDE SEQUENCE</scope>
    <source>
        <strain evidence="20">N/A</strain>
    </source>
</reference>
<dbReference type="PRINTS" id="PR00177">
    <property type="entry name" value="NMDARECEPTOR"/>
</dbReference>
<dbReference type="InterPro" id="IPR001320">
    <property type="entry name" value="Iontro_rcpt_C"/>
</dbReference>
<evidence type="ECO:0000256" key="13">
    <source>
        <dbReference type="PIRSR" id="PIRSR601508-1"/>
    </source>
</evidence>
<evidence type="ECO:0000313" key="21">
    <source>
        <dbReference type="Proteomes" id="UP001176961"/>
    </source>
</evidence>
<dbReference type="InterPro" id="IPR001508">
    <property type="entry name" value="Iono_Glu_rcpt_met"/>
</dbReference>
<dbReference type="InterPro" id="IPR019594">
    <property type="entry name" value="Glu/Gly-bd"/>
</dbReference>
<feature type="binding site" evidence="13">
    <location>
        <position position="371"/>
    </location>
    <ligand>
        <name>L-glutamate</name>
        <dbReference type="ChEBI" id="CHEBI:29985"/>
    </ligand>
</feature>
<dbReference type="Gene3D" id="1.10.287.70">
    <property type="match status" value="1"/>
</dbReference>
<evidence type="ECO:0000256" key="2">
    <source>
        <dbReference type="ARBA" id="ARBA00008685"/>
    </source>
</evidence>
<feature type="signal peptide" evidence="17">
    <location>
        <begin position="1"/>
        <end position="19"/>
    </location>
</feature>
<evidence type="ECO:0000256" key="3">
    <source>
        <dbReference type="ARBA" id="ARBA00022448"/>
    </source>
</evidence>
<feature type="binding site" evidence="13">
    <location>
        <position position="537"/>
    </location>
    <ligand>
        <name>L-glutamate</name>
        <dbReference type="ChEBI" id="CHEBI:29985"/>
    </ligand>
</feature>
<keyword evidence="17" id="KW-0732">Signal</keyword>
<evidence type="ECO:0000256" key="7">
    <source>
        <dbReference type="ARBA" id="ARBA00023065"/>
    </source>
</evidence>
<dbReference type="FunFam" id="3.40.190.10:FF:000142">
    <property type="entry name" value="Ionotropic receptor 25a"/>
    <property type="match status" value="1"/>
</dbReference>
<feature type="site" description="Crucial to convey clamshell closure to channel opening" evidence="14">
    <location>
        <position position="515"/>
    </location>
</feature>
<evidence type="ECO:0000256" key="6">
    <source>
        <dbReference type="ARBA" id="ARBA00022989"/>
    </source>
</evidence>
<dbReference type="SUPFAM" id="SSF81324">
    <property type="entry name" value="Voltage-gated potassium channels"/>
    <property type="match status" value="1"/>
</dbReference>
<comment type="subcellular location">
    <subcellularLocation>
        <location evidence="1">Cell membrane</location>
        <topology evidence="1">Multi-pass membrane protein</topology>
    </subcellularLocation>
</comment>
<evidence type="ECO:0000256" key="16">
    <source>
        <dbReference type="SAM" id="Phobius"/>
    </source>
</evidence>
<dbReference type="FunFam" id="1.10.287.70:FF:000080">
    <property type="entry name" value="Glutamate receptor ionotropic, kainate"/>
    <property type="match status" value="1"/>
</dbReference>
<dbReference type="PANTHER" id="PTHR18966">
    <property type="entry name" value="IONOTROPIC GLUTAMATE RECEPTOR"/>
    <property type="match status" value="1"/>
</dbReference>
<name>A0AA36MCD9_CYLNA</name>
<dbReference type="CDD" id="cd13717">
    <property type="entry name" value="PBP2_iGluR_putative"/>
    <property type="match status" value="1"/>
</dbReference>
<feature type="transmembrane region" description="Helical" evidence="16">
    <location>
        <begin position="704"/>
        <end position="729"/>
    </location>
</feature>
<evidence type="ECO:0000256" key="17">
    <source>
        <dbReference type="SAM" id="SignalP"/>
    </source>
</evidence>
<dbReference type="GO" id="GO:0015276">
    <property type="term" value="F:ligand-gated monoatomic ion channel activity"/>
    <property type="evidence" value="ECO:0007669"/>
    <property type="project" value="InterPro"/>
</dbReference>
<dbReference type="Pfam" id="PF00060">
    <property type="entry name" value="Lig_chan"/>
    <property type="match status" value="1"/>
</dbReference>
<feature type="domain" description="Ionotropic glutamate receptor C-terminal" evidence="18">
    <location>
        <begin position="285"/>
        <end position="681"/>
    </location>
</feature>
<keyword evidence="4" id="KW-1003">Cell membrane</keyword>
<keyword evidence="5 16" id="KW-0812">Transmembrane</keyword>